<dbReference type="AlphaFoldDB" id="A0A1L6TBU0"/>
<dbReference type="EMBL" id="CP012508">
    <property type="protein sequence ID" value="ALB22802.1"/>
    <property type="molecule type" value="Genomic_DNA"/>
</dbReference>
<dbReference type="OrthoDB" id="5616436at2"/>
<reference evidence="1 2" key="1">
    <citation type="journal article" date="2014" name="Genome Announc.">
        <title>Comparative Genome Analysis of Two Isolates of the Fish Pathogen Piscirickettsia salmonis from Different Hosts Reveals Major Differences in Virulence-Associated Secretion Systems.</title>
        <authorList>
            <person name="Bohle H."/>
            <person name="Henriquez P."/>
            <person name="Grothusen H."/>
            <person name="Navas E."/>
            <person name="Sandoval A."/>
            <person name="Bustamante F."/>
            <person name="Bustos P."/>
            <person name="Mancilla M."/>
        </authorList>
    </citation>
    <scope>NUCLEOTIDE SEQUENCE [LARGE SCALE GENOMIC DNA]</scope>
    <source>
        <strain evidence="2">B1-32597</strain>
    </source>
</reference>
<evidence type="ECO:0000313" key="1">
    <source>
        <dbReference type="EMBL" id="ALB22802.1"/>
    </source>
</evidence>
<dbReference type="RefSeq" id="WP_017376784.1">
    <property type="nucleotide sequence ID" value="NZ_CP012508.1"/>
</dbReference>
<proteinExistence type="predicted"/>
<accession>A0A1L6TBU0</accession>
<evidence type="ECO:0000313" key="2">
    <source>
        <dbReference type="Proteomes" id="UP000029558"/>
    </source>
</evidence>
<name>A0A1L6TBU0_PISSA</name>
<sequence>MEKIERVYARDHGISGNFKDIQFEKYCRDWLEPMRRKVNESTKLDDYVNPRVKSRLGGYLG</sequence>
<protein>
    <submittedName>
        <fullName evidence="1">Integrase</fullName>
    </submittedName>
</protein>
<gene>
    <name evidence="1" type="ORF">KU39_1620</name>
</gene>
<organism evidence="1 2">
    <name type="scientific">Piscirickettsia salmonis</name>
    <dbReference type="NCBI Taxonomy" id="1238"/>
    <lineage>
        <taxon>Bacteria</taxon>
        <taxon>Pseudomonadati</taxon>
        <taxon>Pseudomonadota</taxon>
        <taxon>Gammaproteobacteria</taxon>
        <taxon>Thiotrichales</taxon>
        <taxon>Piscirickettsiaceae</taxon>
        <taxon>Piscirickettsia</taxon>
    </lineage>
</organism>
<dbReference type="Proteomes" id="UP000029558">
    <property type="component" value="Chromosome"/>
</dbReference>